<dbReference type="Pfam" id="PF00096">
    <property type="entry name" value="zf-C2H2"/>
    <property type="match status" value="1"/>
</dbReference>
<proteinExistence type="predicted"/>
<feature type="binding site" evidence="8">
    <location>
        <position position="52"/>
    </location>
    <ligand>
        <name>Zn(2+)</name>
        <dbReference type="ChEBI" id="CHEBI:29105"/>
    </ligand>
</feature>
<feature type="domain" description="C2H2-type" evidence="9">
    <location>
        <begin position="126"/>
        <end position="154"/>
    </location>
</feature>
<evidence type="ECO:0000256" key="8">
    <source>
        <dbReference type="PROSITE-ProRule" id="PRU01263"/>
    </source>
</evidence>
<gene>
    <name evidence="11" type="primary">CSON014660</name>
</gene>
<feature type="binding site" evidence="8">
    <location>
        <position position="55"/>
    </location>
    <ligand>
        <name>Zn(2+)</name>
        <dbReference type="ChEBI" id="CHEBI:29105"/>
    </ligand>
</feature>
<dbReference type="EMBL" id="UFQT01000843">
    <property type="protein sequence ID" value="SSX27574.1"/>
    <property type="molecule type" value="Genomic_DNA"/>
</dbReference>
<evidence type="ECO:0000259" key="9">
    <source>
        <dbReference type="PROSITE" id="PS50157"/>
    </source>
</evidence>
<evidence type="ECO:0000256" key="4">
    <source>
        <dbReference type="ARBA" id="ARBA00022771"/>
    </source>
</evidence>
<evidence type="ECO:0000256" key="2">
    <source>
        <dbReference type="ARBA" id="ARBA00022723"/>
    </source>
</evidence>
<name>A0A336MB63_CULSO</name>
<feature type="domain" description="C2H2-type" evidence="9">
    <location>
        <begin position="293"/>
        <end position="321"/>
    </location>
</feature>
<dbReference type="PROSITE" id="PS51915">
    <property type="entry name" value="ZAD"/>
    <property type="match status" value="1"/>
</dbReference>
<dbReference type="GO" id="GO:0003677">
    <property type="term" value="F:DNA binding"/>
    <property type="evidence" value="ECO:0007669"/>
    <property type="project" value="UniProtKB-KW"/>
</dbReference>
<protein>
    <submittedName>
        <fullName evidence="11">CSON014660 protein</fullName>
    </submittedName>
</protein>
<accession>A0A336MB63</accession>
<dbReference type="InterPro" id="IPR012934">
    <property type="entry name" value="Znf_AD"/>
</dbReference>
<dbReference type="GO" id="GO:0008270">
    <property type="term" value="F:zinc ion binding"/>
    <property type="evidence" value="ECO:0007669"/>
    <property type="project" value="UniProtKB-UniRule"/>
</dbReference>
<dbReference type="SUPFAM" id="SSF57716">
    <property type="entry name" value="Glucocorticoid receptor-like (DNA-binding domain)"/>
    <property type="match status" value="1"/>
</dbReference>
<feature type="binding site" evidence="8">
    <location>
        <position position="15"/>
    </location>
    <ligand>
        <name>Zn(2+)</name>
        <dbReference type="ChEBI" id="CHEBI:29105"/>
    </ligand>
</feature>
<reference evidence="11" key="1">
    <citation type="submission" date="2018-07" db="EMBL/GenBank/DDBJ databases">
        <authorList>
            <person name="Quirk P.G."/>
            <person name="Krulwich T.A."/>
        </authorList>
    </citation>
    <scope>NUCLEOTIDE SEQUENCE</scope>
</reference>
<dbReference type="PANTHER" id="PTHR16515">
    <property type="entry name" value="PR DOMAIN ZINC FINGER PROTEIN"/>
    <property type="match status" value="1"/>
</dbReference>
<sequence length="461" mass="53475">MEEPASSSSDICRICLKEDETVVNAMEEWLEIIEVISQVKMTLDEDCPEKICNECMNQLIAANEIRNLIIQSTSYFLKREVIVIDEENHAKIVEDFAEVEDVFIEDSNSIEIFQEEEEENEKSPIYRCCICDESYTDEEELRCHASELHNTEINGNENDETSFYCFVCKRNFPTFDANTRHRTCGDCGKHFATSESHLVHSMKKNCTENTSNNQLKSAIPSQKTKTSKQFGCCKCSDVFSTHDACKSHFDSNHADEIFEGTLQGINTCKLCLTPFFSKTDLQKHLKIPRMKSYVCDQCNEQLSSFPKYKQHMETVHNDTQEFRCDECEKVYDRLESLRYHKYMHHNEKNNRLCPDCGKVFKKKISFIEHRNIHLGLRPHVCKLCQNSFTSTGALRTHMRSHTGAKPFKCKFCPKRYSHYSDMKRHSYSHTGDYPFVCETCKKGFAKRSALTCHVATHANNR</sequence>
<dbReference type="OMA" id="PHECNKY"/>
<feature type="domain" description="C2H2-type" evidence="9">
    <location>
        <begin position="322"/>
        <end position="349"/>
    </location>
</feature>
<dbReference type="Gene3D" id="3.30.160.60">
    <property type="entry name" value="Classic Zinc Finger"/>
    <property type="match status" value="5"/>
</dbReference>
<feature type="domain" description="C2H2-type" evidence="9">
    <location>
        <begin position="435"/>
        <end position="461"/>
    </location>
</feature>
<evidence type="ECO:0000259" key="10">
    <source>
        <dbReference type="PROSITE" id="PS51915"/>
    </source>
</evidence>
<comment type="subcellular location">
    <subcellularLocation>
        <location evidence="1">Nucleus</location>
    </subcellularLocation>
</comment>
<evidence type="ECO:0000256" key="3">
    <source>
        <dbReference type="ARBA" id="ARBA00022737"/>
    </source>
</evidence>
<keyword evidence="2 8" id="KW-0479">Metal-binding</keyword>
<keyword evidence="3" id="KW-0677">Repeat</keyword>
<evidence type="ECO:0000313" key="11">
    <source>
        <dbReference type="EMBL" id="SSX27574.1"/>
    </source>
</evidence>
<dbReference type="SUPFAM" id="SSF57667">
    <property type="entry name" value="beta-beta-alpha zinc fingers"/>
    <property type="match status" value="4"/>
</dbReference>
<dbReference type="AlphaFoldDB" id="A0A336MB63"/>
<dbReference type="GO" id="GO:0010468">
    <property type="term" value="P:regulation of gene expression"/>
    <property type="evidence" value="ECO:0007669"/>
    <property type="project" value="TreeGrafter"/>
</dbReference>
<keyword evidence="5 8" id="KW-0862">Zinc</keyword>
<dbReference type="FunFam" id="3.30.160.60:FF:000072">
    <property type="entry name" value="zinc finger protein 143 isoform X1"/>
    <property type="match status" value="1"/>
</dbReference>
<dbReference type="PROSITE" id="PS00028">
    <property type="entry name" value="ZINC_FINGER_C2H2_1"/>
    <property type="match status" value="8"/>
</dbReference>
<feature type="domain" description="C2H2-type" evidence="9">
    <location>
        <begin position="351"/>
        <end position="378"/>
    </location>
</feature>
<keyword evidence="6" id="KW-0539">Nucleus</keyword>
<dbReference type="GO" id="GO:0005634">
    <property type="term" value="C:nucleus"/>
    <property type="evidence" value="ECO:0007669"/>
    <property type="project" value="UniProtKB-SubCell"/>
</dbReference>
<dbReference type="VEuPathDB" id="VectorBase:CSON014660"/>
<feature type="binding site" evidence="8">
    <location>
        <position position="12"/>
    </location>
    <ligand>
        <name>Zn(2+)</name>
        <dbReference type="ChEBI" id="CHEBI:29105"/>
    </ligand>
</feature>
<dbReference type="SMART" id="SM00355">
    <property type="entry name" value="ZnF_C2H2"/>
    <property type="match status" value="10"/>
</dbReference>
<feature type="domain" description="ZAD" evidence="10">
    <location>
        <begin position="10"/>
        <end position="79"/>
    </location>
</feature>
<evidence type="ECO:0000256" key="1">
    <source>
        <dbReference type="ARBA" id="ARBA00004123"/>
    </source>
</evidence>
<dbReference type="Pfam" id="PF07776">
    <property type="entry name" value="zf-AD"/>
    <property type="match status" value="1"/>
</dbReference>
<dbReference type="Pfam" id="PF13912">
    <property type="entry name" value="zf-C2H2_6"/>
    <property type="match status" value="2"/>
</dbReference>
<evidence type="ECO:0000256" key="5">
    <source>
        <dbReference type="ARBA" id="ARBA00022833"/>
    </source>
</evidence>
<evidence type="ECO:0000256" key="6">
    <source>
        <dbReference type="ARBA" id="ARBA00023242"/>
    </source>
</evidence>
<dbReference type="InterPro" id="IPR013087">
    <property type="entry name" value="Znf_C2H2_type"/>
</dbReference>
<keyword evidence="4 7" id="KW-0863">Zinc-finger</keyword>
<dbReference type="InterPro" id="IPR036236">
    <property type="entry name" value="Znf_C2H2_sf"/>
</dbReference>
<organism evidence="11">
    <name type="scientific">Culicoides sonorensis</name>
    <name type="common">Biting midge</name>
    <dbReference type="NCBI Taxonomy" id="179676"/>
    <lineage>
        <taxon>Eukaryota</taxon>
        <taxon>Metazoa</taxon>
        <taxon>Ecdysozoa</taxon>
        <taxon>Arthropoda</taxon>
        <taxon>Hexapoda</taxon>
        <taxon>Insecta</taxon>
        <taxon>Pterygota</taxon>
        <taxon>Neoptera</taxon>
        <taxon>Endopterygota</taxon>
        <taxon>Diptera</taxon>
        <taxon>Nematocera</taxon>
        <taxon>Chironomoidea</taxon>
        <taxon>Ceratopogonidae</taxon>
        <taxon>Ceratopogoninae</taxon>
        <taxon>Culicoides</taxon>
        <taxon>Monoculicoides</taxon>
    </lineage>
</organism>
<dbReference type="PROSITE" id="PS50157">
    <property type="entry name" value="ZINC_FINGER_C2H2_2"/>
    <property type="match status" value="7"/>
</dbReference>
<dbReference type="SMART" id="SM00868">
    <property type="entry name" value="zf-AD"/>
    <property type="match status" value="2"/>
</dbReference>
<feature type="domain" description="C2H2-type" evidence="9">
    <location>
        <begin position="407"/>
        <end position="434"/>
    </location>
</feature>
<dbReference type="InterPro" id="IPR050331">
    <property type="entry name" value="Zinc_finger"/>
</dbReference>
<feature type="domain" description="C2H2-type" evidence="9">
    <location>
        <begin position="379"/>
        <end position="406"/>
    </location>
</feature>
<evidence type="ECO:0000256" key="7">
    <source>
        <dbReference type="PROSITE-ProRule" id="PRU00042"/>
    </source>
</evidence>
<dbReference type="PANTHER" id="PTHR16515:SF66">
    <property type="entry name" value="C2H2-TYPE DOMAIN-CONTAINING PROTEIN"/>
    <property type="match status" value="1"/>
</dbReference>